<evidence type="ECO:0000259" key="5">
    <source>
        <dbReference type="PROSITE" id="PS51352"/>
    </source>
</evidence>
<dbReference type="RefSeq" id="WP_013408201.1">
    <property type="nucleotide sequence ID" value="NC_014655.1"/>
</dbReference>
<dbReference type="Gene3D" id="3.40.30.10">
    <property type="entry name" value="Glutaredoxin"/>
    <property type="match status" value="1"/>
</dbReference>
<reference key="1">
    <citation type="submission" date="2010-11" db="EMBL/GenBank/DDBJ databases">
        <title>The complete genome of Leadbetterella byssophila DSM 17132.</title>
        <authorList>
            <consortium name="US DOE Joint Genome Institute (JGI-PGF)"/>
            <person name="Lucas S."/>
            <person name="Copeland A."/>
            <person name="Lapidus A."/>
            <person name="Glavina del Rio T."/>
            <person name="Dalin E."/>
            <person name="Tice H."/>
            <person name="Bruce D."/>
            <person name="Goodwin L."/>
            <person name="Pitluck S."/>
            <person name="Kyrpides N."/>
            <person name="Mavromatis K."/>
            <person name="Ivanova N."/>
            <person name="Teshima H."/>
            <person name="Brettin T."/>
            <person name="Detter J.C."/>
            <person name="Han C."/>
            <person name="Tapia R."/>
            <person name="Land M."/>
            <person name="Hauser L."/>
            <person name="Markowitz V."/>
            <person name="Cheng J.-F."/>
            <person name="Hugenholtz P."/>
            <person name="Woyke T."/>
            <person name="Wu D."/>
            <person name="Tindall B."/>
            <person name="Pomrenke H.G."/>
            <person name="Brambilla E."/>
            <person name="Klenk H.-P."/>
            <person name="Eisen J.A."/>
        </authorList>
    </citation>
    <scope>NUCLEOTIDE SEQUENCE [LARGE SCALE GENOMIC DNA]</scope>
    <source>
        <strain>DSM 17132</strain>
    </source>
</reference>
<evidence type="ECO:0000256" key="1">
    <source>
        <dbReference type="ARBA" id="ARBA00010996"/>
    </source>
</evidence>
<dbReference type="InterPro" id="IPR003782">
    <property type="entry name" value="SCO1/SenC"/>
</dbReference>
<feature type="binding site" evidence="3">
    <location>
        <position position="160"/>
    </location>
    <ligand>
        <name>Cu cation</name>
        <dbReference type="ChEBI" id="CHEBI:23378"/>
    </ligand>
</feature>
<accession>E4RWU6</accession>
<keyword evidence="3" id="KW-0479">Metal-binding</keyword>
<dbReference type="KEGG" id="lby:Lbys_1438"/>
<feature type="domain" description="Thioredoxin" evidence="5">
    <location>
        <begin position="31"/>
        <end position="197"/>
    </location>
</feature>
<dbReference type="AlphaFoldDB" id="E4RWU6"/>
<keyword evidence="4" id="KW-1015">Disulfide bond</keyword>
<evidence type="ECO:0000313" key="7">
    <source>
        <dbReference type="Proteomes" id="UP000007435"/>
    </source>
</evidence>
<dbReference type="HOGENOM" id="CLU_050131_2_0_10"/>
<evidence type="ECO:0000256" key="4">
    <source>
        <dbReference type="PIRSR" id="PIRSR603782-2"/>
    </source>
</evidence>
<evidence type="ECO:0000256" key="2">
    <source>
        <dbReference type="ARBA" id="ARBA00023008"/>
    </source>
</evidence>
<dbReference type="EMBL" id="CP002305">
    <property type="protein sequence ID" value="ADQ17152.1"/>
    <property type="molecule type" value="Genomic_DNA"/>
</dbReference>
<organism evidence="6 7">
    <name type="scientific">Leadbetterella byssophila (strain DSM 17132 / JCM 16389 / KACC 11308 / NBRC 106382 / 4M15)</name>
    <dbReference type="NCBI Taxonomy" id="649349"/>
    <lineage>
        <taxon>Bacteria</taxon>
        <taxon>Pseudomonadati</taxon>
        <taxon>Bacteroidota</taxon>
        <taxon>Cytophagia</taxon>
        <taxon>Cytophagales</taxon>
        <taxon>Leadbetterellaceae</taxon>
        <taxon>Leadbetterella</taxon>
    </lineage>
</organism>
<keyword evidence="7" id="KW-1185">Reference proteome</keyword>
<sequence>MKKILIALTSISIWACSRTADDLPVLGPEIDGVAHQIPDFTFVNQDGDTLTQEITKDKIYVADFFFSTCPTICPVMKTQMLRIYEKYKDQPDFLILSHSINPRYDTPEVLKEYKEKLGIHGHQWQFLTGNLSNVYELAQKSYLTSALEDSTAVDEGGFIHSGAFVLVDKDRHIRAIYDGTKDKEVDKLMADIDLLLKP</sequence>
<dbReference type="eggNOG" id="COG1999">
    <property type="taxonomic scope" value="Bacteria"/>
</dbReference>
<reference evidence="6 7" key="2">
    <citation type="journal article" date="2011" name="Stand. Genomic Sci.">
        <title>Complete genome sequence of Leadbetterella byssophila type strain (4M15).</title>
        <authorList>
            <person name="Abt B."/>
            <person name="Teshima H."/>
            <person name="Lucas S."/>
            <person name="Lapidus A."/>
            <person name="Del Rio T.G."/>
            <person name="Nolan M."/>
            <person name="Tice H."/>
            <person name="Cheng J.F."/>
            <person name="Pitluck S."/>
            <person name="Liolios K."/>
            <person name="Pagani I."/>
            <person name="Ivanova N."/>
            <person name="Mavromatis K."/>
            <person name="Pati A."/>
            <person name="Tapia R."/>
            <person name="Han C."/>
            <person name="Goodwin L."/>
            <person name="Chen A."/>
            <person name="Palaniappan K."/>
            <person name="Land M."/>
            <person name="Hauser L."/>
            <person name="Chang Y.J."/>
            <person name="Jeffries C.D."/>
            <person name="Rohde M."/>
            <person name="Goker M."/>
            <person name="Tindall B.J."/>
            <person name="Detter J.C."/>
            <person name="Woyke T."/>
            <person name="Bristow J."/>
            <person name="Eisen J.A."/>
            <person name="Markowitz V."/>
            <person name="Hugenholtz P."/>
            <person name="Klenk H.P."/>
            <person name="Kyrpides N.C."/>
        </authorList>
    </citation>
    <scope>NUCLEOTIDE SEQUENCE [LARGE SCALE GENOMIC DNA]</scope>
    <source>
        <strain evidence="7">DSM 17132 / JCM 16389 / KACC 11308 / NBRC 106382 / 4M15</strain>
    </source>
</reference>
<proteinExistence type="inferred from homology"/>
<dbReference type="STRING" id="649349.Lbys_1438"/>
<name>E4RWU6_LEAB4</name>
<gene>
    <name evidence="6" type="ordered locus">Lbys_1438</name>
</gene>
<comment type="similarity">
    <text evidence="1">Belongs to the SCO1/2 family.</text>
</comment>
<evidence type="ECO:0000256" key="3">
    <source>
        <dbReference type="PIRSR" id="PIRSR603782-1"/>
    </source>
</evidence>
<protein>
    <submittedName>
        <fullName evidence="6">Electron transport protein SCO1/SenC</fullName>
    </submittedName>
</protein>
<keyword evidence="2 3" id="KW-0186">Copper</keyword>
<dbReference type="SUPFAM" id="SSF52833">
    <property type="entry name" value="Thioredoxin-like"/>
    <property type="match status" value="1"/>
</dbReference>
<dbReference type="GO" id="GO:0046872">
    <property type="term" value="F:metal ion binding"/>
    <property type="evidence" value="ECO:0007669"/>
    <property type="project" value="UniProtKB-KW"/>
</dbReference>
<dbReference type="InterPro" id="IPR013766">
    <property type="entry name" value="Thioredoxin_domain"/>
</dbReference>
<evidence type="ECO:0000313" key="6">
    <source>
        <dbReference type="EMBL" id="ADQ17152.1"/>
    </source>
</evidence>
<feature type="binding site" evidence="3">
    <location>
        <position position="73"/>
    </location>
    <ligand>
        <name>Cu cation</name>
        <dbReference type="ChEBI" id="CHEBI:23378"/>
    </ligand>
</feature>
<feature type="disulfide bond" description="Redox-active" evidence="4">
    <location>
        <begin position="69"/>
        <end position="73"/>
    </location>
</feature>
<dbReference type="OrthoDB" id="9811998at2"/>
<dbReference type="PROSITE" id="PS51352">
    <property type="entry name" value="THIOREDOXIN_2"/>
    <property type="match status" value="1"/>
</dbReference>
<dbReference type="CDD" id="cd02968">
    <property type="entry name" value="SCO"/>
    <property type="match status" value="1"/>
</dbReference>
<dbReference type="PANTHER" id="PTHR12151:SF25">
    <property type="entry name" value="LINALOOL DEHYDRATASE_ISOMERASE DOMAIN-CONTAINING PROTEIN"/>
    <property type="match status" value="1"/>
</dbReference>
<dbReference type="Proteomes" id="UP000007435">
    <property type="component" value="Chromosome"/>
</dbReference>
<dbReference type="PANTHER" id="PTHR12151">
    <property type="entry name" value="ELECTRON TRANSPORT PROTIN SCO1/SENC FAMILY MEMBER"/>
    <property type="match status" value="1"/>
</dbReference>
<dbReference type="InterPro" id="IPR036249">
    <property type="entry name" value="Thioredoxin-like_sf"/>
</dbReference>
<feature type="binding site" evidence="3">
    <location>
        <position position="69"/>
    </location>
    <ligand>
        <name>Cu cation</name>
        <dbReference type="ChEBI" id="CHEBI:23378"/>
    </ligand>
</feature>
<dbReference type="Pfam" id="PF02630">
    <property type="entry name" value="SCO1-SenC"/>
    <property type="match status" value="1"/>
</dbReference>